<organism evidence="1 2">
    <name type="scientific">Mytilus galloprovincialis</name>
    <name type="common">Mediterranean mussel</name>
    <dbReference type="NCBI Taxonomy" id="29158"/>
    <lineage>
        <taxon>Eukaryota</taxon>
        <taxon>Metazoa</taxon>
        <taxon>Spiralia</taxon>
        <taxon>Lophotrochozoa</taxon>
        <taxon>Mollusca</taxon>
        <taxon>Bivalvia</taxon>
        <taxon>Autobranchia</taxon>
        <taxon>Pteriomorphia</taxon>
        <taxon>Mytilida</taxon>
        <taxon>Mytiloidea</taxon>
        <taxon>Mytilidae</taxon>
        <taxon>Mytilinae</taxon>
        <taxon>Mytilus</taxon>
    </lineage>
</organism>
<keyword evidence="2" id="KW-1185">Reference proteome</keyword>
<dbReference type="SUPFAM" id="SSF48403">
    <property type="entry name" value="Ankyrin repeat"/>
    <property type="match status" value="2"/>
</dbReference>
<evidence type="ECO:0000313" key="2">
    <source>
        <dbReference type="Proteomes" id="UP000596742"/>
    </source>
</evidence>
<dbReference type="PANTHER" id="PTHR46586">
    <property type="entry name" value="ANKYRIN REPEAT-CONTAINING PROTEIN"/>
    <property type="match status" value="1"/>
</dbReference>
<dbReference type="EMBL" id="UYJE01007809">
    <property type="protein sequence ID" value="VDI58121.1"/>
    <property type="molecule type" value="Genomic_DNA"/>
</dbReference>
<gene>
    <name evidence="1" type="ORF">MGAL_10B068081</name>
</gene>
<comment type="caution">
    <text evidence="1">The sequence shown here is derived from an EMBL/GenBank/DDBJ whole genome shotgun (WGS) entry which is preliminary data.</text>
</comment>
<dbReference type="Proteomes" id="UP000596742">
    <property type="component" value="Unassembled WGS sequence"/>
</dbReference>
<reference evidence="1" key="1">
    <citation type="submission" date="2018-11" db="EMBL/GenBank/DDBJ databases">
        <authorList>
            <person name="Alioto T."/>
            <person name="Alioto T."/>
        </authorList>
    </citation>
    <scope>NUCLEOTIDE SEQUENCE</scope>
</reference>
<accession>A0A8B6G3I0</accession>
<evidence type="ECO:0000313" key="1">
    <source>
        <dbReference type="EMBL" id="VDI58121.1"/>
    </source>
</evidence>
<dbReference type="PANTHER" id="PTHR46586:SF3">
    <property type="entry name" value="ANKYRIN REPEAT-CONTAINING PROTEIN"/>
    <property type="match status" value="1"/>
</dbReference>
<proteinExistence type="predicted"/>
<name>A0A8B6G3I0_MYTGA</name>
<dbReference type="AlphaFoldDB" id="A0A8B6G3I0"/>
<protein>
    <submittedName>
        <fullName evidence="1">Uncharacterized protein</fullName>
    </submittedName>
</protein>
<sequence length="446" mass="50960">MFDMKAALNNASKYNNTEIVKWILTDLDTELYDIDAAVFSVSEHGNEDTLQLLLNQSGIHMLDIQSALTLSCRNERSCLGVAKLLYRRANTLDLDMNAVLSEACKYYRIDFIQWIIATCDQNKTVTKTNYGNKNCINSLDKYHVDMDHAVTCILDMNTPEQKRDSVNETKTQLLMFILNKSDPSIIHIYKLLTEVCKKDWLEIFHWILGRVDNACLNIGEIINFACRFGSFNIIKWSLRNIDMELVDVDNVMVESCGFGWLECVVLIWKHCDNYKLQAAMTEACTYGRLHIAEWLLQNVHYQLFNIPMLLKETGRNGWIKMFCSLLQHFHFDKSEMHTATIQALENNYLEIAELGITKVGKEGFDFSSLSETAYVGANKEGVVNFLLHNIDPKSIDIATIMTNACLFGWKDIAIFILDNDLGSRCDLSLVFNTACDNGELEIVQLL</sequence>
<dbReference type="InterPro" id="IPR052050">
    <property type="entry name" value="SecEffector_AnkRepeat"/>
</dbReference>
<dbReference type="Gene3D" id="1.25.40.20">
    <property type="entry name" value="Ankyrin repeat-containing domain"/>
    <property type="match status" value="2"/>
</dbReference>
<dbReference type="InterPro" id="IPR036770">
    <property type="entry name" value="Ankyrin_rpt-contain_sf"/>
</dbReference>